<dbReference type="InterPro" id="IPR019673">
    <property type="entry name" value="Spore_germination_GerPC"/>
</dbReference>
<dbReference type="Proteomes" id="UP000054709">
    <property type="component" value="Unassembled WGS sequence"/>
</dbReference>
<gene>
    <name evidence="2" type="ORF">UQ64_13725</name>
</gene>
<dbReference type="Pfam" id="PF10737">
    <property type="entry name" value="GerPC"/>
    <property type="match status" value="1"/>
</dbReference>
<keyword evidence="1" id="KW-0175">Coiled coil</keyword>
<evidence type="ECO:0000256" key="1">
    <source>
        <dbReference type="SAM" id="Coils"/>
    </source>
</evidence>
<sequence length="206" mass="23488">MHPYYVQQVFNALRVQAEKIQMLEKQLQDLKGDVDSIKNNKTASIGPINYHFEQLKIEKLEGTLNIGITPNEGNNLDEAMINGKPIGEQEGGTPTATALSDKIRPEILKYVQEEVPSQFSRLEKEQNLSIDEQYIHMVTQDLLNQMDGRINEYVSQLPAAEEGRGYTEEESTSIVEQIKRDIVTAVERHLEINITGRREPHESNRD</sequence>
<keyword evidence="3" id="KW-1185">Reference proteome</keyword>
<accession>A0A0W1AZ27</accession>
<feature type="coiled-coil region" evidence="1">
    <location>
        <begin position="13"/>
        <end position="40"/>
    </location>
</feature>
<evidence type="ECO:0000313" key="3">
    <source>
        <dbReference type="Proteomes" id="UP000054709"/>
    </source>
</evidence>
<evidence type="ECO:0000313" key="2">
    <source>
        <dbReference type="EMBL" id="KTD86527.1"/>
    </source>
</evidence>
<organism evidence="2 3">
    <name type="scientific">Paenibacillus etheri</name>
    <dbReference type="NCBI Taxonomy" id="1306852"/>
    <lineage>
        <taxon>Bacteria</taxon>
        <taxon>Bacillati</taxon>
        <taxon>Bacillota</taxon>
        <taxon>Bacilli</taxon>
        <taxon>Bacillales</taxon>
        <taxon>Paenibacillaceae</taxon>
        <taxon>Paenibacillus</taxon>
    </lineage>
</organism>
<dbReference type="AlphaFoldDB" id="A0A0W1AZ27"/>
<protein>
    <submittedName>
        <fullName evidence="2">Uncharacterized protein</fullName>
    </submittedName>
</protein>
<proteinExistence type="predicted"/>
<dbReference type="EMBL" id="LCZJ02000019">
    <property type="protein sequence ID" value="KTD86527.1"/>
    <property type="molecule type" value="Genomic_DNA"/>
</dbReference>
<reference evidence="2 3" key="1">
    <citation type="journal article" date="2015" name="Int. Biodeterior. Biodegradation">
        <title>Physiological and genetic screening methods for the isolation of methyl tert-butyl ether-degrading bacteria for bioremediation purposes.</title>
        <authorList>
            <person name="Guisado I.M."/>
            <person name="Purswani J."/>
            <person name="Gonzalez Lopez J."/>
            <person name="Pozo C."/>
        </authorList>
    </citation>
    <scope>NUCLEOTIDE SEQUENCE [LARGE SCALE GENOMIC DNA]</scope>
    <source>
        <strain evidence="2 3">SH7</strain>
    </source>
</reference>
<dbReference type="OrthoDB" id="2991331at2"/>
<dbReference type="RefSeq" id="WP_060623419.1">
    <property type="nucleotide sequence ID" value="NZ_LCZJ02000019.1"/>
</dbReference>
<name>A0A0W1AZ27_9BACL</name>
<comment type="caution">
    <text evidence="2">The sequence shown here is derived from an EMBL/GenBank/DDBJ whole genome shotgun (WGS) entry which is preliminary data.</text>
</comment>